<proteinExistence type="predicted"/>
<dbReference type="AlphaFoldDB" id="A0A0D0IL48"/>
<evidence type="ECO:0000313" key="2">
    <source>
        <dbReference type="EMBL" id="KIP52334.1"/>
    </source>
</evidence>
<protein>
    <submittedName>
        <fullName evidence="2">Lipase</fullName>
    </submittedName>
</protein>
<dbReference type="OrthoDB" id="9813368at2"/>
<name>A0A0D0IL48_9MICO</name>
<dbReference type="Proteomes" id="UP000032120">
    <property type="component" value="Unassembled WGS sequence"/>
</dbReference>
<dbReference type="EMBL" id="JXSQ01000012">
    <property type="protein sequence ID" value="KIP52334.1"/>
    <property type="molecule type" value="Genomic_DNA"/>
</dbReference>
<keyword evidence="1" id="KW-0732">Signal</keyword>
<comment type="caution">
    <text evidence="2">The sequence shown here is derived from an EMBL/GenBank/DDBJ whole genome shotgun (WGS) entry which is preliminary data.</text>
</comment>
<gene>
    <name evidence="2" type="ORF">SD72_09800</name>
</gene>
<accession>A0A0D0IL48</accession>
<feature type="signal peptide" evidence="1">
    <location>
        <begin position="1"/>
        <end position="27"/>
    </location>
</feature>
<reference evidence="2 3" key="1">
    <citation type="submission" date="2015-01" db="EMBL/GenBank/DDBJ databases">
        <title>Draft genome sequence of Leucobacter komagatae strain VKM ST2845.</title>
        <authorList>
            <person name="Karlyshev A.V."/>
            <person name="Kudryashova E.B."/>
        </authorList>
    </citation>
    <scope>NUCLEOTIDE SEQUENCE [LARGE SCALE GENOMIC DNA]</scope>
    <source>
        <strain evidence="2 3">VKM ST2845</strain>
    </source>
</reference>
<evidence type="ECO:0000256" key="1">
    <source>
        <dbReference type="SAM" id="SignalP"/>
    </source>
</evidence>
<evidence type="ECO:0000313" key="3">
    <source>
        <dbReference type="Proteomes" id="UP000032120"/>
    </source>
</evidence>
<feature type="chain" id="PRO_5002212328" evidence="1">
    <location>
        <begin position="28"/>
        <end position="212"/>
    </location>
</feature>
<sequence length="212" mass="21354">MPSPAKPFVVTLVAAVTFALGVAPAGAVETANATAAATTPTVALTTQALSTQAGTAPLAPISTVLADGESSTVSAVHGFDVDAAIAAATAELGTSRATGWGAAGECIVSAQRWIRAGGGSWTGGGDPVSNYVGALRLAPTEAQAGDVIQYEHLQFPTSWVSGVHTVLVTGVNDDGTYRIIESNNPTGSGYVQEDTSWVPAPPAGFQAVAWRF</sequence>
<organism evidence="2 3">
    <name type="scientific">Leucobacter komagatae</name>
    <dbReference type="NCBI Taxonomy" id="55969"/>
    <lineage>
        <taxon>Bacteria</taxon>
        <taxon>Bacillati</taxon>
        <taxon>Actinomycetota</taxon>
        <taxon>Actinomycetes</taxon>
        <taxon>Micrococcales</taxon>
        <taxon>Microbacteriaceae</taxon>
        <taxon>Leucobacter</taxon>
    </lineage>
</organism>
<keyword evidence="3" id="KW-1185">Reference proteome</keyword>
<dbReference type="RefSeq" id="WP_157000535.1">
    <property type="nucleotide sequence ID" value="NZ_JXSQ01000012.1"/>
</dbReference>